<dbReference type="Gene3D" id="1.10.10.60">
    <property type="entry name" value="Homeodomain-like"/>
    <property type="match status" value="4"/>
</dbReference>
<dbReference type="InterPro" id="IPR050560">
    <property type="entry name" value="MYB_TF"/>
</dbReference>
<dbReference type="PROSITE" id="PS50090">
    <property type="entry name" value="MYB_LIKE"/>
    <property type="match status" value="3"/>
</dbReference>
<gene>
    <name evidence="4" type="primary">MYB4R1_1</name>
    <name evidence="4" type="ORF">BGZ99_001904</name>
</gene>
<dbReference type="GO" id="GO:0005634">
    <property type="term" value="C:nucleus"/>
    <property type="evidence" value="ECO:0007669"/>
    <property type="project" value="TreeGrafter"/>
</dbReference>
<evidence type="ECO:0000259" key="2">
    <source>
        <dbReference type="PROSITE" id="PS50090"/>
    </source>
</evidence>
<dbReference type="InterPro" id="IPR001005">
    <property type="entry name" value="SANT/Myb"/>
</dbReference>
<accession>A0A9P6RND3</accession>
<dbReference type="AlphaFoldDB" id="A0A9P6RND3"/>
<feature type="domain" description="Myb-like" evidence="2">
    <location>
        <begin position="290"/>
        <end position="336"/>
    </location>
</feature>
<keyword evidence="5" id="KW-1185">Reference proteome</keyword>
<evidence type="ECO:0000313" key="5">
    <source>
        <dbReference type="Proteomes" id="UP000738325"/>
    </source>
</evidence>
<feature type="domain" description="Myb-like" evidence="2">
    <location>
        <begin position="182"/>
        <end position="222"/>
    </location>
</feature>
<dbReference type="InterPro" id="IPR017930">
    <property type="entry name" value="Myb_dom"/>
</dbReference>
<dbReference type="PROSITE" id="PS51294">
    <property type="entry name" value="HTH_MYB"/>
    <property type="match status" value="2"/>
</dbReference>
<dbReference type="SMART" id="SM00717">
    <property type="entry name" value="SANT"/>
    <property type="match status" value="7"/>
</dbReference>
<sequence length="665" mass="76585">MSLSLLAVASRMRGTLSVGKRAAGPCLLKKDPFQTLRSPLASTLSRPSQTIISYRLASFSTISDSATVSQENAHSNQQPQATTSVIGATSEHGDSGSDSQPTTVLGEEVETTTAPARVSITDSSYNAKYRKPTFTPELDAQIVQMREQGISWSAIGSSLGLPYRSCHRRYCTILDPDLQTQWSEERLKRMDEMVAEGKSWAEIASELKTTTTACHAKWKFLVKPKDQFRNRQFDTLQSKVLIKVVEELGQNDWKAVLRAFMMQMGGRDMAKVTSEQLRHQYIRLQRRLPNSWSLNEETALIQHVLKHGTSKWDMIAEALGQKHSAERCQQKWTTMDMKPRELKDKAWYKSERANFWRLWLRCGSDWEEIAGYMPRRPADQIESFFNKATKQFNRENPEEFDRQVRQHAEISSAYSTHIWKKEESDRLWEVAEECKQGHRVVWEEVAKTMNMGLGPDQYKHHHYYLKTARKGGLAGLWTDKEVKVLEMAVQDVGRDWARISREYLPHRNAKALCHKFSTIRYKGAHILPVEYETLMTNIEGQEEEFHRDPTKSAEVEFRPDWNTVAKAMPGRGWTADQCRVAYEYSFKNYRRSSWSEEEDSKLLEAAKLFGRKNWAKAAAEIPGKNDWECRLRWTELHKSILEDEQSVPLLAKATRKSIFNLSGMP</sequence>
<dbReference type="PANTHER" id="PTHR45614:SF51">
    <property type="entry name" value="MYB-LIKE DNA-BINDING PROTEIN BAS1"/>
    <property type="match status" value="1"/>
</dbReference>
<feature type="compositionally biased region" description="Polar residues" evidence="1">
    <location>
        <begin position="68"/>
        <end position="87"/>
    </location>
</feature>
<feature type="domain" description="HTH myb-type" evidence="3">
    <location>
        <begin position="590"/>
        <end position="641"/>
    </location>
</feature>
<protein>
    <submittedName>
        <fullName evidence="4">Myb-like DNA-binding domain protein</fullName>
    </submittedName>
</protein>
<reference evidence="4" key="1">
    <citation type="journal article" date="2020" name="Fungal Divers.">
        <title>Resolving the Mortierellaceae phylogeny through synthesis of multi-gene phylogenetics and phylogenomics.</title>
        <authorList>
            <person name="Vandepol N."/>
            <person name="Liber J."/>
            <person name="Desiro A."/>
            <person name="Na H."/>
            <person name="Kennedy M."/>
            <person name="Barry K."/>
            <person name="Grigoriev I.V."/>
            <person name="Miller A.N."/>
            <person name="O'Donnell K."/>
            <person name="Stajich J.E."/>
            <person name="Bonito G."/>
        </authorList>
    </citation>
    <scope>NUCLEOTIDE SEQUENCE</scope>
    <source>
        <strain evidence="4">REB-010B</strain>
    </source>
</reference>
<evidence type="ECO:0000313" key="4">
    <source>
        <dbReference type="EMBL" id="KAG0324388.1"/>
    </source>
</evidence>
<evidence type="ECO:0000256" key="1">
    <source>
        <dbReference type="SAM" id="MobiDB-lite"/>
    </source>
</evidence>
<dbReference type="CDD" id="cd00167">
    <property type="entry name" value="SANT"/>
    <property type="match status" value="2"/>
</dbReference>
<feature type="region of interest" description="Disordered" evidence="1">
    <location>
        <begin position="68"/>
        <end position="117"/>
    </location>
</feature>
<dbReference type="Pfam" id="PF00249">
    <property type="entry name" value="Myb_DNA-binding"/>
    <property type="match status" value="2"/>
</dbReference>
<name>A0A9P6RND3_9FUNG</name>
<feature type="domain" description="Myb-like" evidence="2">
    <location>
        <begin position="586"/>
        <end position="637"/>
    </location>
</feature>
<keyword evidence="4" id="KW-0238">DNA-binding</keyword>
<dbReference type="EMBL" id="JAAAIP010000151">
    <property type="protein sequence ID" value="KAG0324388.1"/>
    <property type="molecule type" value="Genomic_DNA"/>
</dbReference>
<dbReference type="InterPro" id="IPR009057">
    <property type="entry name" value="Homeodomain-like_sf"/>
</dbReference>
<dbReference type="SUPFAM" id="SSF46689">
    <property type="entry name" value="Homeodomain-like"/>
    <property type="match status" value="3"/>
</dbReference>
<organism evidence="4 5">
    <name type="scientific">Dissophora globulifera</name>
    <dbReference type="NCBI Taxonomy" id="979702"/>
    <lineage>
        <taxon>Eukaryota</taxon>
        <taxon>Fungi</taxon>
        <taxon>Fungi incertae sedis</taxon>
        <taxon>Mucoromycota</taxon>
        <taxon>Mortierellomycotina</taxon>
        <taxon>Mortierellomycetes</taxon>
        <taxon>Mortierellales</taxon>
        <taxon>Mortierellaceae</taxon>
        <taxon>Dissophora</taxon>
    </lineage>
</organism>
<comment type="caution">
    <text evidence="4">The sequence shown here is derived from an EMBL/GenBank/DDBJ whole genome shotgun (WGS) entry which is preliminary data.</text>
</comment>
<dbReference type="PANTHER" id="PTHR45614">
    <property type="entry name" value="MYB PROTEIN-RELATED"/>
    <property type="match status" value="1"/>
</dbReference>
<dbReference type="OrthoDB" id="2143914at2759"/>
<dbReference type="GO" id="GO:0000981">
    <property type="term" value="F:DNA-binding transcription factor activity, RNA polymerase II-specific"/>
    <property type="evidence" value="ECO:0007669"/>
    <property type="project" value="TreeGrafter"/>
</dbReference>
<evidence type="ECO:0000259" key="3">
    <source>
        <dbReference type="PROSITE" id="PS51294"/>
    </source>
</evidence>
<dbReference type="Proteomes" id="UP000738325">
    <property type="component" value="Unassembled WGS sequence"/>
</dbReference>
<proteinExistence type="predicted"/>
<feature type="domain" description="HTH myb-type" evidence="3">
    <location>
        <begin position="291"/>
        <end position="341"/>
    </location>
</feature>
<dbReference type="GO" id="GO:0000978">
    <property type="term" value="F:RNA polymerase II cis-regulatory region sequence-specific DNA binding"/>
    <property type="evidence" value="ECO:0007669"/>
    <property type="project" value="TreeGrafter"/>
</dbReference>